<feature type="region of interest" description="Disordered" evidence="3">
    <location>
        <begin position="31"/>
        <end position="53"/>
    </location>
</feature>
<dbReference type="PANTHER" id="PTHR25462:SF296">
    <property type="entry name" value="MEIOTIC P26, ISOFORM F"/>
    <property type="match status" value="1"/>
</dbReference>
<dbReference type="InterPro" id="IPR047153">
    <property type="entry name" value="TRIM45/56/19-like"/>
</dbReference>
<gene>
    <name evidence="5" type="ORF">EGW08_015384</name>
</gene>
<evidence type="ECO:0000256" key="3">
    <source>
        <dbReference type="SAM" id="MobiDB-lite"/>
    </source>
</evidence>
<evidence type="ECO:0000313" key="5">
    <source>
        <dbReference type="EMBL" id="RUS76851.1"/>
    </source>
</evidence>
<proteinExistence type="predicted"/>
<protein>
    <recommendedName>
        <fullName evidence="4">B box-type domain-containing protein</fullName>
    </recommendedName>
</protein>
<dbReference type="OrthoDB" id="6100019at2759"/>
<dbReference type="PROSITE" id="PS50119">
    <property type="entry name" value="ZF_BBOX"/>
    <property type="match status" value="2"/>
</dbReference>
<organism evidence="5 6">
    <name type="scientific">Elysia chlorotica</name>
    <name type="common">Eastern emerald elysia</name>
    <name type="synonym">Sea slug</name>
    <dbReference type="NCBI Taxonomy" id="188477"/>
    <lineage>
        <taxon>Eukaryota</taxon>
        <taxon>Metazoa</taxon>
        <taxon>Spiralia</taxon>
        <taxon>Lophotrochozoa</taxon>
        <taxon>Mollusca</taxon>
        <taxon>Gastropoda</taxon>
        <taxon>Heterobranchia</taxon>
        <taxon>Euthyneura</taxon>
        <taxon>Panpulmonata</taxon>
        <taxon>Sacoglossa</taxon>
        <taxon>Placobranchoidea</taxon>
        <taxon>Plakobranchidae</taxon>
        <taxon>Elysia</taxon>
    </lineage>
</organism>
<keyword evidence="1" id="KW-0479">Metal-binding</keyword>
<dbReference type="Pfam" id="PF00643">
    <property type="entry name" value="zf-B_box"/>
    <property type="match status" value="1"/>
</dbReference>
<feature type="compositionally biased region" description="Polar residues" evidence="3">
    <location>
        <begin position="31"/>
        <end position="44"/>
    </location>
</feature>
<comment type="caution">
    <text evidence="5">The sequence shown here is derived from an EMBL/GenBank/DDBJ whole genome shotgun (WGS) entry which is preliminary data.</text>
</comment>
<dbReference type="EMBL" id="RQTK01000629">
    <property type="protein sequence ID" value="RUS76851.1"/>
    <property type="molecule type" value="Genomic_DNA"/>
</dbReference>
<dbReference type="SUPFAM" id="SSF57845">
    <property type="entry name" value="B-box zinc-binding domain"/>
    <property type="match status" value="1"/>
</dbReference>
<sequence>MFTLQEEKPAFDPDVFAKTVIKSSNLTMKREPTTTTIASSTSQPAPVELPQLPTPVEVPASLTMVQPSAAPVPLTGSAADSGIETSGPITMVEEAEKPKKAREEAAPQAHYGGLGEDAQMPALQEALRGAQDRLLPANVLRVSAEDDRQQGQEWRSFLQDLQQTSDATVFCYDCDTYFCRTCEEAHRHMPKMHNHKMVQLDVLTPVELMRNRKRSCKTHTNKSLELFCKEHNQAICTDCASTSHQKCASVSSIANVAEEKKRMLKSAEKTIKEGIEKCEESSQRLKSEGAEIAEVKKQTVEEIDGAFHAVSDALSQRKKKLMKDISTHFSKDIPQYNELARRMEKIKGAMKANTDFIAELVNNASDLDLIENADRIRHQTEVMLQQNAEVAETPKPKGALGLERRLQKQDVRVQASL</sequence>
<dbReference type="SMART" id="SM00336">
    <property type="entry name" value="BBOX"/>
    <property type="match status" value="2"/>
</dbReference>
<keyword evidence="2" id="KW-0175">Coiled coil</keyword>
<dbReference type="STRING" id="188477.A0A3S1HCY8"/>
<dbReference type="PANTHER" id="PTHR25462">
    <property type="entry name" value="BONUS, ISOFORM C-RELATED"/>
    <property type="match status" value="1"/>
</dbReference>
<dbReference type="InterPro" id="IPR000315">
    <property type="entry name" value="Znf_B-box"/>
</dbReference>
<keyword evidence="6" id="KW-1185">Reference proteome</keyword>
<dbReference type="GO" id="GO:0005654">
    <property type="term" value="C:nucleoplasm"/>
    <property type="evidence" value="ECO:0007669"/>
    <property type="project" value="TreeGrafter"/>
</dbReference>
<dbReference type="Gene3D" id="3.30.160.60">
    <property type="entry name" value="Classic Zinc Finger"/>
    <property type="match status" value="1"/>
</dbReference>
<keyword evidence="1" id="KW-0862">Zinc</keyword>
<dbReference type="GO" id="GO:0008270">
    <property type="term" value="F:zinc ion binding"/>
    <property type="evidence" value="ECO:0007669"/>
    <property type="project" value="UniProtKB-KW"/>
</dbReference>
<accession>A0A3S1HCY8</accession>
<feature type="domain" description="B box-type" evidence="4">
    <location>
        <begin position="211"/>
        <end position="245"/>
    </location>
</feature>
<dbReference type="GO" id="GO:0061630">
    <property type="term" value="F:ubiquitin protein ligase activity"/>
    <property type="evidence" value="ECO:0007669"/>
    <property type="project" value="TreeGrafter"/>
</dbReference>
<feature type="coiled-coil region" evidence="2">
    <location>
        <begin position="257"/>
        <end position="298"/>
    </location>
</feature>
<dbReference type="Proteomes" id="UP000271974">
    <property type="component" value="Unassembled WGS sequence"/>
</dbReference>
<dbReference type="CDD" id="cd19757">
    <property type="entry name" value="Bbox1"/>
    <property type="match status" value="1"/>
</dbReference>
<evidence type="ECO:0000256" key="1">
    <source>
        <dbReference type="PROSITE-ProRule" id="PRU00024"/>
    </source>
</evidence>
<keyword evidence="1" id="KW-0863">Zinc-finger</keyword>
<evidence type="ECO:0000256" key="2">
    <source>
        <dbReference type="SAM" id="Coils"/>
    </source>
</evidence>
<feature type="domain" description="B box-type" evidence="4">
    <location>
        <begin position="167"/>
        <end position="200"/>
    </location>
</feature>
<name>A0A3S1HCY8_ELYCH</name>
<dbReference type="AlphaFoldDB" id="A0A3S1HCY8"/>
<evidence type="ECO:0000313" key="6">
    <source>
        <dbReference type="Proteomes" id="UP000271974"/>
    </source>
</evidence>
<reference evidence="5 6" key="1">
    <citation type="submission" date="2019-01" db="EMBL/GenBank/DDBJ databases">
        <title>A draft genome assembly of the solar-powered sea slug Elysia chlorotica.</title>
        <authorList>
            <person name="Cai H."/>
            <person name="Li Q."/>
            <person name="Fang X."/>
            <person name="Li J."/>
            <person name="Curtis N.E."/>
            <person name="Altenburger A."/>
            <person name="Shibata T."/>
            <person name="Feng M."/>
            <person name="Maeda T."/>
            <person name="Schwartz J.A."/>
            <person name="Shigenobu S."/>
            <person name="Lundholm N."/>
            <person name="Nishiyama T."/>
            <person name="Yang H."/>
            <person name="Hasebe M."/>
            <person name="Li S."/>
            <person name="Pierce S.K."/>
            <person name="Wang J."/>
        </authorList>
    </citation>
    <scope>NUCLEOTIDE SEQUENCE [LARGE SCALE GENOMIC DNA]</scope>
    <source>
        <strain evidence="5">EC2010</strain>
        <tissue evidence="5">Whole organism of an adult</tissue>
    </source>
</reference>
<evidence type="ECO:0000259" key="4">
    <source>
        <dbReference type="PROSITE" id="PS50119"/>
    </source>
</evidence>